<dbReference type="SUPFAM" id="SSF103473">
    <property type="entry name" value="MFS general substrate transporter"/>
    <property type="match status" value="1"/>
</dbReference>
<dbReference type="PANTHER" id="PTHR23502:SF64">
    <property type="entry name" value="TRANSPORTER, PUTATIVE (AFU_ORTHOLOGUE AFUA_3G11760)-RELATED"/>
    <property type="match status" value="1"/>
</dbReference>
<keyword evidence="3 5" id="KW-1133">Transmembrane helix</keyword>
<evidence type="ECO:0000256" key="1">
    <source>
        <dbReference type="ARBA" id="ARBA00004141"/>
    </source>
</evidence>
<dbReference type="OrthoDB" id="3066029at2759"/>
<dbReference type="PANTHER" id="PTHR23502">
    <property type="entry name" value="MAJOR FACILITATOR SUPERFAMILY"/>
    <property type="match status" value="1"/>
</dbReference>
<dbReference type="eggNOG" id="KOG0255">
    <property type="taxonomic scope" value="Eukaryota"/>
</dbReference>
<accession>S7Q2S7</accession>
<gene>
    <name evidence="6" type="ORF">GLOTRDRAFT_44234</name>
</gene>
<dbReference type="Gene3D" id="1.20.1250.20">
    <property type="entry name" value="MFS general substrate transporter like domains"/>
    <property type="match status" value="1"/>
</dbReference>
<organism evidence="6 7">
    <name type="scientific">Gloeophyllum trabeum (strain ATCC 11539 / FP-39264 / Madison 617)</name>
    <name type="common">Brown rot fungus</name>
    <dbReference type="NCBI Taxonomy" id="670483"/>
    <lineage>
        <taxon>Eukaryota</taxon>
        <taxon>Fungi</taxon>
        <taxon>Dikarya</taxon>
        <taxon>Basidiomycota</taxon>
        <taxon>Agaricomycotina</taxon>
        <taxon>Agaricomycetes</taxon>
        <taxon>Gloeophyllales</taxon>
        <taxon>Gloeophyllaceae</taxon>
        <taxon>Gloeophyllum</taxon>
    </lineage>
</organism>
<sequence length="373" mass="40710">MIANEEAPLIYPAEDPDIQPESDDIYKCFTPGKKRVILALVSWLGLLPVRNYPSFVLSVPQIAEELKSTGSVIDISISFALLMLAFGNLVTRASVRTVIHHFPDDYPLPLLGFLSLGVAVARSVPELIVWRMLQTFAASAGMAVGAAVIGDMCGATMGVFFAACCLGAAVSPLCGGVVAYYASWQAMQHALFLSAILAFAFMYAFLPEMAQAGTRGLENCLQDEVCTTPKCKWVWLNSLSSLGYLRSPNIMVVERFLLIPLSYTIGAHYNIKNEAVISAFFLSVGLGSLLRHPVGSPLAGYMSDRIIVKWQVKWNGIWLPEDSLRAAIPRLHVLAPLSIVCSSFIMEYMPRLSRIILNLFCLFVNGVGVHSLA</sequence>
<evidence type="ECO:0000256" key="5">
    <source>
        <dbReference type="SAM" id="Phobius"/>
    </source>
</evidence>
<dbReference type="RefSeq" id="XP_007867224.1">
    <property type="nucleotide sequence ID" value="XM_007869033.1"/>
</dbReference>
<feature type="transmembrane region" description="Helical" evidence="5">
    <location>
        <begin position="187"/>
        <end position="206"/>
    </location>
</feature>
<dbReference type="InterPro" id="IPR036259">
    <property type="entry name" value="MFS_trans_sf"/>
</dbReference>
<protein>
    <recommendedName>
        <fullName evidence="8">MFS general substrate transporter</fullName>
    </recommendedName>
</protein>
<dbReference type="Pfam" id="PF07690">
    <property type="entry name" value="MFS_1"/>
    <property type="match status" value="1"/>
</dbReference>
<evidence type="ECO:0008006" key="8">
    <source>
        <dbReference type="Google" id="ProtNLM"/>
    </source>
</evidence>
<dbReference type="InterPro" id="IPR011701">
    <property type="entry name" value="MFS"/>
</dbReference>
<keyword evidence="7" id="KW-1185">Reference proteome</keyword>
<reference evidence="6 7" key="1">
    <citation type="journal article" date="2012" name="Science">
        <title>The Paleozoic origin of enzymatic lignin decomposition reconstructed from 31 fungal genomes.</title>
        <authorList>
            <person name="Floudas D."/>
            <person name="Binder M."/>
            <person name="Riley R."/>
            <person name="Barry K."/>
            <person name="Blanchette R.A."/>
            <person name="Henrissat B."/>
            <person name="Martinez A.T."/>
            <person name="Otillar R."/>
            <person name="Spatafora J.W."/>
            <person name="Yadav J.S."/>
            <person name="Aerts A."/>
            <person name="Benoit I."/>
            <person name="Boyd A."/>
            <person name="Carlson A."/>
            <person name="Copeland A."/>
            <person name="Coutinho P.M."/>
            <person name="de Vries R.P."/>
            <person name="Ferreira P."/>
            <person name="Findley K."/>
            <person name="Foster B."/>
            <person name="Gaskell J."/>
            <person name="Glotzer D."/>
            <person name="Gorecki P."/>
            <person name="Heitman J."/>
            <person name="Hesse C."/>
            <person name="Hori C."/>
            <person name="Igarashi K."/>
            <person name="Jurgens J.A."/>
            <person name="Kallen N."/>
            <person name="Kersten P."/>
            <person name="Kohler A."/>
            <person name="Kuees U."/>
            <person name="Kumar T.K.A."/>
            <person name="Kuo A."/>
            <person name="LaButti K."/>
            <person name="Larrondo L.F."/>
            <person name="Lindquist E."/>
            <person name="Ling A."/>
            <person name="Lombard V."/>
            <person name="Lucas S."/>
            <person name="Lundell T."/>
            <person name="Martin R."/>
            <person name="McLaughlin D.J."/>
            <person name="Morgenstern I."/>
            <person name="Morin E."/>
            <person name="Murat C."/>
            <person name="Nagy L.G."/>
            <person name="Nolan M."/>
            <person name="Ohm R.A."/>
            <person name="Patyshakuliyeva A."/>
            <person name="Rokas A."/>
            <person name="Ruiz-Duenas F.J."/>
            <person name="Sabat G."/>
            <person name="Salamov A."/>
            <person name="Samejima M."/>
            <person name="Schmutz J."/>
            <person name="Slot J.C."/>
            <person name="St John F."/>
            <person name="Stenlid J."/>
            <person name="Sun H."/>
            <person name="Sun S."/>
            <person name="Syed K."/>
            <person name="Tsang A."/>
            <person name="Wiebenga A."/>
            <person name="Young D."/>
            <person name="Pisabarro A."/>
            <person name="Eastwood D.C."/>
            <person name="Martin F."/>
            <person name="Cullen D."/>
            <person name="Grigoriev I.V."/>
            <person name="Hibbett D.S."/>
        </authorList>
    </citation>
    <scope>NUCLEOTIDE SEQUENCE [LARGE SCALE GENOMIC DNA]</scope>
    <source>
        <strain evidence="6 7">ATCC 11539</strain>
    </source>
</reference>
<dbReference type="KEGG" id="gtr:GLOTRDRAFT_44234"/>
<evidence type="ECO:0000313" key="6">
    <source>
        <dbReference type="EMBL" id="EPQ54301.1"/>
    </source>
</evidence>
<proteinExistence type="predicted"/>
<feature type="transmembrane region" description="Helical" evidence="5">
    <location>
        <begin position="36"/>
        <end position="55"/>
    </location>
</feature>
<dbReference type="AlphaFoldDB" id="S7Q2S7"/>
<feature type="transmembrane region" description="Helical" evidence="5">
    <location>
        <begin position="157"/>
        <end position="181"/>
    </location>
</feature>
<keyword evidence="4 5" id="KW-0472">Membrane</keyword>
<evidence type="ECO:0000313" key="7">
    <source>
        <dbReference type="Proteomes" id="UP000030669"/>
    </source>
</evidence>
<feature type="transmembrane region" description="Helical" evidence="5">
    <location>
        <begin position="75"/>
        <end position="94"/>
    </location>
</feature>
<name>S7Q2S7_GLOTA</name>
<dbReference type="EMBL" id="KB469304">
    <property type="protein sequence ID" value="EPQ54301.1"/>
    <property type="molecule type" value="Genomic_DNA"/>
</dbReference>
<evidence type="ECO:0000256" key="3">
    <source>
        <dbReference type="ARBA" id="ARBA00022989"/>
    </source>
</evidence>
<dbReference type="GO" id="GO:0005886">
    <property type="term" value="C:plasma membrane"/>
    <property type="evidence" value="ECO:0007669"/>
    <property type="project" value="TreeGrafter"/>
</dbReference>
<evidence type="ECO:0000256" key="4">
    <source>
        <dbReference type="ARBA" id="ARBA00023136"/>
    </source>
</evidence>
<feature type="transmembrane region" description="Helical" evidence="5">
    <location>
        <begin position="130"/>
        <end position="150"/>
    </location>
</feature>
<dbReference type="HOGENOM" id="CLU_008455_8_0_1"/>
<keyword evidence="2 5" id="KW-0812">Transmembrane</keyword>
<dbReference type="GeneID" id="19306258"/>
<evidence type="ECO:0000256" key="2">
    <source>
        <dbReference type="ARBA" id="ARBA00022692"/>
    </source>
</evidence>
<dbReference type="Proteomes" id="UP000030669">
    <property type="component" value="Unassembled WGS sequence"/>
</dbReference>
<dbReference type="OMA" id="FLICMAT"/>
<dbReference type="GO" id="GO:0022857">
    <property type="term" value="F:transmembrane transporter activity"/>
    <property type="evidence" value="ECO:0007669"/>
    <property type="project" value="InterPro"/>
</dbReference>
<comment type="subcellular location">
    <subcellularLocation>
        <location evidence="1">Membrane</location>
        <topology evidence="1">Multi-pass membrane protein</topology>
    </subcellularLocation>
</comment>